<dbReference type="RefSeq" id="WP_145266879.1">
    <property type="nucleotide sequence ID" value="NZ_CP036426.1"/>
</dbReference>
<feature type="signal peptide" evidence="1">
    <location>
        <begin position="1"/>
        <end position="24"/>
    </location>
</feature>
<organism evidence="3 4">
    <name type="scientific">Tautonia plasticadhaerens</name>
    <dbReference type="NCBI Taxonomy" id="2527974"/>
    <lineage>
        <taxon>Bacteria</taxon>
        <taxon>Pseudomonadati</taxon>
        <taxon>Planctomycetota</taxon>
        <taxon>Planctomycetia</taxon>
        <taxon>Isosphaerales</taxon>
        <taxon>Isosphaeraceae</taxon>
        <taxon>Tautonia</taxon>
    </lineage>
</organism>
<feature type="chain" id="PRO_5022048863" description="Endonuclease/exonuclease/phosphatase domain-containing protein" evidence="1">
    <location>
        <begin position="25"/>
        <end position="393"/>
    </location>
</feature>
<name>A0A518GVK2_9BACT</name>
<dbReference type="InterPro" id="IPR005135">
    <property type="entry name" value="Endo/exonuclease/phosphatase"/>
</dbReference>
<sequence length="393" mass="42688" precursor="true">MPRALLRLVASALAAWTVADRAWAQGPETIRVATFNASLNRPEPGGLVRDLGSTDDPQARAVAEVIRRVRPDVLLVNEFDFDPEGRAADLFRRNYLESPRGATEPLRYEFAYVPEVNTGVPSGADLDSDGRVVVEPGSRGYGNDAIGYGEFPGQYGMVVYSRFPIEEEGVRSFREVLWKDMPGALLPTREDGSPWYSPEALAVLRLSSKTHVDVPIRIGDSELHLLASHPTPPAFDGPERRNARRNHDEIRLWADYLSGGPAASYLVPGGQAPEPPERFVILGDLNADPLDGSSLPGAIDRLLDHPRVDASFVPTGAGAAEAARLQGGINAEHRGDPSRDTADFDDDRVGNLRVDYVLPSRGLTVSGGGVFWPTAGPTADSDHRLVFLDVDWP</sequence>
<dbReference type="Proteomes" id="UP000317835">
    <property type="component" value="Chromosome"/>
</dbReference>
<evidence type="ECO:0000259" key="2">
    <source>
        <dbReference type="Pfam" id="PF03372"/>
    </source>
</evidence>
<dbReference type="AlphaFoldDB" id="A0A518GVK2"/>
<evidence type="ECO:0000256" key="1">
    <source>
        <dbReference type="SAM" id="SignalP"/>
    </source>
</evidence>
<feature type="domain" description="Endonuclease/exonuclease/phosphatase" evidence="2">
    <location>
        <begin position="34"/>
        <end position="383"/>
    </location>
</feature>
<dbReference type="Gene3D" id="3.60.10.10">
    <property type="entry name" value="Endonuclease/exonuclease/phosphatase"/>
    <property type="match status" value="1"/>
</dbReference>
<dbReference type="OrthoDB" id="292013at2"/>
<dbReference type="SUPFAM" id="SSF56219">
    <property type="entry name" value="DNase I-like"/>
    <property type="match status" value="1"/>
</dbReference>
<keyword evidence="1" id="KW-0732">Signal</keyword>
<gene>
    <name evidence="3" type="ORF">ElP_04720</name>
</gene>
<dbReference type="Pfam" id="PF03372">
    <property type="entry name" value="Exo_endo_phos"/>
    <property type="match status" value="1"/>
</dbReference>
<accession>A0A518GVK2</accession>
<dbReference type="InterPro" id="IPR036691">
    <property type="entry name" value="Endo/exonu/phosph_ase_sf"/>
</dbReference>
<dbReference type="GO" id="GO:0003824">
    <property type="term" value="F:catalytic activity"/>
    <property type="evidence" value="ECO:0007669"/>
    <property type="project" value="InterPro"/>
</dbReference>
<reference evidence="3 4" key="1">
    <citation type="submission" date="2019-02" db="EMBL/GenBank/DDBJ databases">
        <title>Deep-cultivation of Planctomycetes and their phenomic and genomic characterization uncovers novel biology.</title>
        <authorList>
            <person name="Wiegand S."/>
            <person name="Jogler M."/>
            <person name="Boedeker C."/>
            <person name="Pinto D."/>
            <person name="Vollmers J."/>
            <person name="Rivas-Marin E."/>
            <person name="Kohn T."/>
            <person name="Peeters S.H."/>
            <person name="Heuer A."/>
            <person name="Rast P."/>
            <person name="Oberbeckmann S."/>
            <person name="Bunk B."/>
            <person name="Jeske O."/>
            <person name="Meyerdierks A."/>
            <person name="Storesund J.E."/>
            <person name="Kallscheuer N."/>
            <person name="Luecker S."/>
            <person name="Lage O.M."/>
            <person name="Pohl T."/>
            <person name="Merkel B.J."/>
            <person name="Hornburger P."/>
            <person name="Mueller R.-W."/>
            <person name="Bruemmer F."/>
            <person name="Labrenz M."/>
            <person name="Spormann A.M."/>
            <person name="Op den Camp H."/>
            <person name="Overmann J."/>
            <person name="Amann R."/>
            <person name="Jetten M.S.M."/>
            <person name="Mascher T."/>
            <person name="Medema M.H."/>
            <person name="Devos D.P."/>
            <person name="Kaster A.-K."/>
            <person name="Ovreas L."/>
            <person name="Rohde M."/>
            <person name="Galperin M.Y."/>
            <person name="Jogler C."/>
        </authorList>
    </citation>
    <scope>NUCLEOTIDE SEQUENCE [LARGE SCALE GENOMIC DNA]</scope>
    <source>
        <strain evidence="3 4">ElP</strain>
    </source>
</reference>
<protein>
    <recommendedName>
        <fullName evidence="2">Endonuclease/exonuclease/phosphatase domain-containing protein</fullName>
    </recommendedName>
</protein>
<dbReference type="KEGG" id="tpla:ElP_04720"/>
<evidence type="ECO:0000313" key="3">
    <source>
        <dbReference type="EMBL" id="QDV32637.1"/>
    </source>
</evidence>
<keyword evidence="4" id="KW-1185">Reference proteome</keyword>
<proteinExistence type="predicted"/>
<dbReference type="EMBL" id="CP036426">
    <property type="protein sequence ID" value="QDV32637.1"/>
    <property type="molecule type" value="Genomic_DNA"/>
</dbReference>
<evidence type="ECO:0000313" key="4">
    <source>
        <dbReference type="Proteomes" id="UP000317835"/>
    </source>
</evidence>